<keyword evidence="2" id="KW-1185">Reference proteome</keyword>
<protein>
    <submittedName>
        <fullName evidence="1">Uncharacterized protein</fullName>
    </submittedName>
</protein>
<evidence type="ECO:0000313" key="1">
    <source>
        <dbReference type="EMBL" id="AQS41499.1"/>
    </source>
</evidence>
<dbReference type="KEGG" id="thd:BHV28_08000"/>
<gene>
    <name evidence="1" type="ORF">BHV28_08000</name>
</gene>
<accession>A0A1U9JUF9</accession>
<evidence type="ECO:0000313" key="2">
    <source>
        <dbReference type="Proteomes" id="UP000188912"/>
    </source>
</evidence>
<proteinExistence type="predicted"/>
<name>A0A1U9JUF9_9HYPH</name>
<dbReference type="Proteomes" id="UP000188912">
    <property type="component" value="Chromosome"/>
</dbReference>
<organism evidence="1 2">
    <name type="scientific">Candidatus Tokpelaia hoelldobleri</name>
    <dbReference type="NCBI Taxonomy" id="1902579"/>
    <lineage>
        <taxon>Bacteria</taxon>
        <taxon>Pseudomonadati</taxon>
        <taxon>Pseudomonadota</taxon>
        <taxon>Alphaproteobacteria</taxon>
        <taxon>Hyphomicrobiales</taxon>
        <taxon>Candidatus Tokpelaia</taxon>
    </lineage>
</organism>
<reference evidence="1 2" key="2">
    <citation type="journal article" date="2016" name="Sci. Rep.">
        <title>The genome of Rhizobiales bacteria in predatory ants reveals urease gene functions but no genes for nitrogen fixation.</title>
        <authorList>
            <person name="Neuvonen M.M."/>
            <person name="Tamarit D."/>
            <person name="Naslund K."/>
            <person name="Liebig J."/>
            <person name="Feldhaar H."/>
            <person name="Moran N.A."/>
            <person name="Guy L."/>
            <person name="Andersson S.G."/>
        </authorList>
    </citation>
    <scope>NUCLEOTIDE SEQUENCE [LARGE SCALE GENOMIC DNA]</scope>
    <source>
        <strain evidence="1 2">Hsal</strain>
    </source>
</reference>
<reference evidence="1 2" key="1">
    <citation type="journal article" date="2010" name="Science">
        <title>Genomic comparison of the ants Camponotus floridanus and Harpegnathos saltator.</title>
        <authorList>
            <person name="Bonasio R."/>
            <person name="Zhang G."/>
            <person name="Ye C."/>
            <person name="Mutti N.S."/>
            <person name="Fang X."/>
            <person name="Qin N."/>
            <person name="Donahue G."/>
            <person name="Yang P."/>
            <person name="Li Q."/>
            <person name="Li C."/>
            <person name="Zhang P."/>
            <person name="Huang Z."/>
            <person name="Berger S.L."/>
            <person name="Reinberg D."/>
            <person name="Wang J."/>
            <person name="Liebig J."/>
        </authorList>
    </citation>
    <scope>NUCLEOTIDE SEQUENCE [LARGE SCALE GENOMIC DNA]</scope>
    <source>
        <strain evidence="1 2">Hsal</strain>
    </source>
</reference>
<dbReference type="STRING" id="1902579.BHV28_08000"/>
<dbReference type="AlphaFoldDB" id="A0A1U9JUF9"/>
<dbReference type="EMBL" id="CP017315">
    <property type="protein sequence ID" value="AQS41499.1"/>
    <property type="molecule type" value="Genomic_DNA"/>
</dbReference>
<sequence>MAANLNPALSVNVTMIEKNKPNLGTNFIGNR</sequence>